<accession>A0A1P8WCN2</accession>
<feature type="chain" id="PRO_5011898556" evidence="1">
    <location>
        <begin position="29"/>
        <end position="178"/>
    </location>
</feature>
<evidence type="ECO:0000313" key="2">
    <source>
        <dbReference type="EMBL" id="APZ91794.1"/>
    </source>
</evidence>
<dbReference type="Proteomes" id="UP000187735">
    <property type="component" value="Chromosome"/>
</dbReference>
<evidence type="ECO:0000313" key="4">
    <source>
        <dbReference type="Proteomes" id="UP000187735"/>
    </source>
</evidence>
<evidence type="ECO:0000313" key="3">
    <source>
        <dbReference type="EMBL" id="APZ92976.1"/>
    </source>
</evidence>
<gene>
    <name evidence="2" type="ORF">Fuma_01388</name>
    <name evidence="3" type="ORF">Fuma_02588</name>
</gene>
<proteinExistence type="predicted"/>
<evidence type="ECO:0000256" key="1">
    <source>
        <dbReference type="SAM" id="SignalP"/>
    </source>
</evidence>
<dbReference type="KEGG" id="fmr:Fuma_02588"/>
<feature type="signal peptide" evidence="1">
    <location>
        <begin position="1"/>
        <end position="28"/>
    </location>
</feature>
<sequence precursor="true">MTTTPTNSHSRFTFALLLWLLTLGCANSSVPPEGTSVTGASGGCGHFTAYRFNQARTLAVVLRVDEDQIELSDEPTEIVLGPKATGVEVEVYQFGQPAGEYFCDDVGGDPEPIAKWTVTGGSVSISRTAGKPPAHLSNATHKISAVLRNMTITHTTTGATAHFGDVNIESVWVGWIPG</sequence>
<reference evidence="2 4" key="1">
    <citation type="journal article" date="2016" name="Front. Microbiol.">
        <title>Fuerstia marisgermanicae gen. nov., sp. nov., an Unusual Member of the Phylum Planctomycetes from the German Wadden Sea.</title>
        <authorList>
            <person name="Kohn T."/>
            <person name="Heuer A."/>
            <person name="Jogler M."/>
            <person name="Vollmers J."/>
            <person name="Boedeker C."/>
            <person name="Bunk B."/>
            <person name="Rast P."/>
            <person name="Borchert D."/>
            <person name="Glockner I."/>
            <person name="Freese H.M."/>
            <person name="Klenk H.P."/>
            <person name="Overmann J."/>
            <person name="Kaster A.K."/>
            <person name="Rohde M."/>
            <person name="Wiegand S."/>
            <person name="Jogler C."/>
        </authorList>
    </citation>
    <scope>NUCLEOTIDE SEQUENCE [LARGE SCALE GENOMIC DNA]</scope>
    <source>
        <strain evidence="2 4">NH11</strain>
    </source>
</reference>
<dbReference type="EMBL" id="CP017641">
    <property type="protein sequence ID" value="APZ92976.1"/>
    <property type="molecule type" value="Genomic_DNA"/>
</dbReference>
<keyword evidence="4" id="KW-1185">Reference proteome</keyword>
<dbReference type="KEGG" id="fmr:Fuma_01388"/>
<keyword evidence="1" id="KW-0732">Signal</keyword>
<dbReference type="AlphaFoldDB" id="A0A1P8WCN2"/>
<organism evidence="2 4">
    <name type="scientific">Fuerstiella marisgermanici</name>
    <dbReference type="NCBI Taxonomy" id="1891926"/>
    <lineage>
        <taxon>Bacteria</taxon>
        <taxon>Pseudomonadati</taxon>
        <taxon>Planctomycetota</taxon>
        <taxon>Planctomycetia</taxon>
        <taxon>Planctomycetales</taxon>
        <taxon>Planctomycetaceae</taxon>
        <taxon>Fuerstiella</taxon>
    </lineage>
</organism>
<protein>
    <submittedName>
        <fullName evidence="2">Uncharacterized protein</fullName>
    </submittedName>
</protein>
<name>A0A1P8WCN2_9PLAN</name>
<dbReference type="RefSeq" id="WP_145944020.1">
    <property type="nucleotide sequence ID" value="NZ_CP017641.1"/>
</dbReference>
<dbReference type="EMBL" id="CP017641">
    <property type="protein sequence ID" value="APZ91794.1"/>
    <property type="molecule type" value="Genomic_DNA"/>
</dbReference>